<proteinExistence type="inferred from homology"/>
<comment type="caution">
    <text evidence="11">The sequence shown here is derived from an EMBL/GenBank/DDBJ whole genome shotgun (WGS) entry which is preliminary data.</text>
</comment>
<comment type="cofactor">
    <cofactor evidence="2">
        <name>Mn(2+)</name>
        <dbReference type="ChEBI" id="CHEBI:29035"/>
    </cofactor>
</comment>
<comment type="cofactor">
    <cofactor evidence="3">
        <name>Fe(2+)</name>
        <dbReference type="ChEBI" id="CHEBI:29033"/>
    </cofactor>
</comment>
<evidence type="ECO:0000256" key="9">
    <source>
        <dbReference type="ARBA" id="ARBA00023211"/>
    </source>
</evidence>
<keyword evidence="8" id="KW-0408">Iron</keyword>
<evidence type="ECO:0000256" key="7">
    <source>
        <dbReference type="ARBA" id="ARBA00012927"/>
    </source>
</evidence>
<evidence type="ECO:0000256" key="3">
    <source>
        <dbReference type="ARBA" id="ARBA00001954"/>
    </source>
</evidence>
<evidence type="ECO:0000256" key="10">
    <source>
        <dbReference type="ARBA" id="ARBA00023239"/>
    </source>
</evidence>
<keyword evidence="12" id="KW-1185">Reference proteome</keyword>
<dbReference type="Proteomes" id="UP000240259">
    <property type="component" value="Unassembled WGS sequence"/>
</dbReference>
<dbReference type="PANTHER" id="PTHR30387:SF2">
    <property type="entry name" value="MANNONATE DEHYDRATASE"/>
    <property type="match status" value="1"/>
</dbReference>
<gene>
    <name evidence="11" type="ORF">C9427_06840</name>
</gene>
<dbReference type="RefSeq" id="WP_107648371.1">
    <property type="nucleotide sequence ID" value="NZ_PZJX01000014.1"/>
</dbReference>
<evidence type="ECO:0000256" key="4">
    <source>
        <dbReference type="ARBA" id="ARBA00002713"/>
    </source>
</evidence>
<evidence type="ECO:0000256" key="2">
    <source>
        <dbReference type="ARBA" id="ARBA00001936"/>
    </source>
</evidence>
<protein>
    <recommendedName>
        <fullName evidence="7">mannonate dehydratase</fullName>
        <ecNumber evidence="7">4.2.1.8</ecNumber>
    </recommendedName>
</protein>
<dbReference type="Pfam" id="PF03786">
    <property type="entry name" value="UxuA"/>
    <property type="match status" value="2"/>
</dbReference>
<evidence type="ECO:0000256" key="8">
    <source>
        <dbReference type="ARBA" id="ARBA00023004"/>
    </source>
</evidence>
<evidence type="ECO:0000313" key="11">
    <source>
        <dbReference type="EMBL" id="PTE11257.1"/>
    </source>
</evidence>
<dbReference type="GO" id="GO:0008198">
    <property type="term" value="F:ferrous iron binding"/>
    <property type="evidence" value="ECO:0007669"/>
    <property type="project" value="TreeGrafter"/>
</dbReference>
<dbReference type="GO" id="GO:0008927">
    <property type="term" value="F:mannonate dehydratase activity"/>
    <property type="evidence" value="ECO:0007669"/>
    <property type="project" value="UniProtKB-EC"/>
</dbReference>
<evidence type="ECO:0000256" key="5">
    <source>
        <dbReference type="ARBA" id="ARBA00004892"/>
    </source>
</evidence>
<dbReference type="InterPro" id="IPR004628">
    <property type="entry name" value="Man_deHydtase"/>
</dbReference>
<dbReference type="EMBL" id="PZJX01000014">
    <property type="protein sequence ID" value="PTE11257.1"/>
    <property type="molecule type" value="Genomic_DNA"/>
</dbReference>
<dbReference type="InterPro" id="IPR036237">
    <property type="entry name" value="Xyl_isomerase-like_sf"/>
</dbReference>
<dbReference type="AlphaFoldDB" id="A0A2T4J092"/>
<comment type="catalytic activity">
    <reaction evidence="1">
        <text>D-mannonate = 2-dehydro-3-deoxy-D-gluconate + H2O</text>
        <dbReference type="Rhea" id="RHEA:20097"/>
        <dbReference type="ChEBI" id="CHEBI:15377"/>
        <dbReference type="ChEBI" id="CHEBI:17767"/>
        <dbReference type="ChEBI" id="CHEBI:57990"/>
        <dbReference type="EC" id="4.2.1.8"/>
    </reaction>
</comment>
<dbReference type="Gene3D" id="3.20.20.150">
    <property type="entry name" value="Divalent-metal-dependent TIM barrel enzymes"/>
    <property type="match status" value="1"/>
</dbReference>
<comment type="pathway">
    <text evidence="5">Carbohydrate metabolism; pentose and glucuronate interconversion.</text>
</comment>
<keyword evidence="9" id="KW-0464">Manganese</keyword>
<evidence type="ECO:0000256" key="1">
    <source>
        <dbReference type="ARBA" id="ARBA00001794"/>
    </source>
</evidence>
<dbReference type="OrthoDB" id="9780250at2"/>
<evidence type="ECO:0000313" key="12">
    <source>
        <dbReference type="Proteomes" id="UP000240259"/>
    </source>
</evidence>
<dbReference type="PANTHER" id="PTHR30387">
    <property type="entry name" value="MANNONATE DEHYDRATASE"/>
    <property type="match status" value="1"/>
</dbReference>
<accession>A0A2T4J092</accession>
<dbReference type="EC" id="4.2.1.8" evidence="7"/>
<reference evidence="11 12" key="1">
    <citation type="submission" date="2018-03" db="EMBL/GenBank/DDBJ databases">
        <title>Genome sequence of the symbiotic type strain Mesorhizobium helmanticense CSLC115NT isolated from Lotus corniculatus nodules.</title>
        <authorList>
            <person name="Sannazzaro A.I."/>
            <person name="Torres Tejerizo G.A."/>
            <person name="Dip D."/>
            <person name="Caballero M."/>
            <person name="Pistorio M."/>
            <person name="Estrella M.J."/>
        </authorList>
    </citation>
    <scope>NUCLEOTIDE SEQUENCE [LARGE SCALE GENOMIC DNA]</scope>
    <source>
        <strain evidence="11 12">CSLC115N</strain>
    </source>
</reference>
<organism evidence="11 12">
    <name type="scientific">Mesorhizobium helmanticense</name>
    <dbReference type="NCBI Taxonomy" id="1776423"/>
    <lineage>
        <taxon>Bacteria</taxon>
        <taxon>Pseudomonadati</taxon>
        <taxon>Pseudomonadota</taxon>
        <taxon>Alphaproteobacteria</taxon>
        <taxon>Hyphomicrobiales</taxon>
        <taxon>Phyllobacteriaceae</taxon>
        <taxon>Mesorhizobium</taxon>
    </lineage>
</organism>
<dbReference type="SUPFAM" id="SSF51658">
    <property type="entry name" value="Xylose isomerase-like"/>
    <property type="match status" value="1"/>
</dbReference>
<dbReference type="GO" id="GO:0030145">
    <property type="term" value="F:manganese ion binding"/>
    <property type="evidence" value="ECO:0007669"/>
    <property type="project" value="TreeGrafter"/>
</dbReference>
<dbReference type="GO" id="GO:0042840">
    <property type="term" value="P:D-glucuronate catabolic process"/>
    <property type="evidence" value="ECO:0007669"/>
    <property type="project" value="TreeGrafter"/>
</dbReference>
<keyword evidence="10" id="KW-0456">Lyase</keyword>
<dbReference type="UniPathway" id="UPA00246"/>
<sequence length="372" mass="41215">MKIGLGLYRESLTPDNFRFARQAGATHIVAHLTNYFRGRDPSLSAGGEEAGWGDCSTDELWNHQDFGGLVKTVRDSGLEIAAIENFSPRFWSDVLLGGPDRSKQIEGLKRLVRDAGRAGIPCIGYNFSIAGVWGWSRGPFSRGEAMSVGLDLAAIDADLPLPDGVVWNMRYRAGRPNAEPVTVSSDELWQRLEIFLREIVPVAEEAGVMLAAHPDDPPTEALRGAARLVNRPEKYDRLMDIIDSPANGLELCLGSLQEMPGTDDIYGHVRRFARRRRIGYIHFRNVRGKVPNYHETFVDDGDIDMAEIVRILRDENYDGVMIPDHTPEMSCDAPWHAGKAFALGYMRALVQNAAALGPARATQSTDIRRQAS</sequence>
<comment type="function">
    <text evidence="4">Catalyzes the dehydration of D-mannonate.</text>
</comment>
<evidence type="ECO:0000256" key="6">
    <source>
        <dbReference type="ARBA" id="ARBA00007389"/>
    </source>
</evidence>
<name>A0A2T4J092_9HYPH</name>
<comment type="similarity">
    <text evidence="6">Belongs to the mannonate dehydratase family.</text>
</comment>